<comment type="caution">
    <text evidence="1">The sequence shown here is derived from an EMBL/GenBank/DDBJ whole genome shotgun (WGS) entry which is preliminary data.</text>
</comment>
<name>A0A8H4PYV9_9HYPO</name>
<gene>
    <name evidence="1" type="ORF">G6O67_000126</name>
</gene>
<dbReference type="Proteomes" id="UP000557566">
    <property type="component" value="Unassembled WGS sequence"/>
</dbReference>
<keyword evidence="2" id="KW-1185">Reference proteome</keyword>
<dbReference type="EMBL" id="JAAVMX010000001">
    <property type="protein sequence ID" value="KAF4512788.1"/>
    <property type="molecule type" value="Genomic_DNA"/>
</dbReference>
<proteinExistence type="predicted"/>
<sequence length="407" mass="46412">MHTPYSPSPRPDEPASAIILDDELPGDLLQDALAVVHFPQRDDDESAAFYNVRVHGHLQRWGAKQLPDPKRKPDPAMTDCLKRLCVQSRAFIHDYLNKAVDSHLRQAYIQLPDWSHPCFLIGVINLPPRPHHTPVLFDSLSEAERRRVLKAFLRFEILSKVFCLCSYSDSPLLGPVDKQRQPSRLPCWSWDLLDHYECRPSPPREIESIQCVWEYVRSLYGAISARLAGIPHGFPDSDGTFSLPIQWLLEFVDGMETGATEEPCPFAADKMNNDLDASLFIRRWSSHMHCLGWLSPDELIDTMGLSGLDQVERLLKSGTDYSDGFFDDVLLKMRNNVTRLPGLGCSGQQFRDRFYRSLVRINRQRAWTFFDDGSRFPSTYRFPTLGDVQNSWALDQDDGESGTEAGD</sequence>
<protein>
    <submittedName>
        <fullName evidence="1">Uncharacterized protein</fullName>
    </submittedName>
</protein>
<accession>A0A8H4PYV9</accession>
<dbReference type="AlphaFoldDB" id="A0A8H4PYV9"/>
<evidence type="ECO:0000313" key="1">
    <source>
        <dbReference type="EMBL" id="KAF4512788.1"/>
    </source>
</evidence>
<evidence type="ECO:0000313" key="2">
    <source>
        <dbReference type="Proteomes" id="UP000557566"/>
    </source>
</evidence>
<dbReference type="OrthoDB" id="4636359at2759"/>
<organism evidence="1 2">
    <name type="scientific">Ophiocordyceps sinensis</name>
    <dbReference type="NCBI Taxonomy" id="72228"/>
    <lineage>
        <taxon>Eukaryota</taxon>
        <taxon>Fungi</taxon>
        <taxon>Dikarya</taxon>
        <taxon>Ascomycota</taxon>
        <taxon>Pezizomycotina</taxon>
        <taxon>Sordariomycetes</taxon>
        <taxon>Hypocreomycetidae</taxon>
        <taxon>Hypocreales</taxon>
        <taxon>Ophiocordycipitaceae</taxon>
        <taxon>Ophiocordyceps</taxon>
    </lineage>
</organism>
<reference evidence="1 2" key="1">
    <citation type="journal article" date="2020" name="Genome Biol. Evol.">
        <title>A new high-quality draft genome assembly of the Chinese cordyceps Ophiocordyceps sinensis.</title>
        <authorList>
            <person name="Shu R."/>
            <person name="Zhang J."/>
            <person name="Meng Q."/>
            <person name="Zhang H."/>
            <person name="Zhou G."/>
            <person name="Li M."/>
            <person name="Wu P."/>
            <person name="Zhao Y."/>
            <person name="Chen C."/>
            <person name="Qin Q."/>
        </authorList>
    </citation>
    <scope>NUCLEOTIDE SEQUENCE [LARGE SCALE GENOMIC DNA]</scope>
    <source>
        <strain evidence="1 2">IOZ07</strain>
    </source>
</reference>